<dbReference type="InterPro" id="IPR013785">
    <property type="entry name" value="Aldolase_TIM"/>
</dbReference>
<comment type="catalytic activity">
    <reaction evidence="10 15">
        <text>2 5-aminolevulinate = porphobilinogen + 2 H2O + H(+)</text>
        <dbReference type="Rhea" id="RHEA:24064"/>
        <dbReference type="ChEBI" id="CHEBI:15377"/>
        <dbReference type="ChEBI" id="CHEBI:15378"/>
        <dbReference type="ChEBI" id="CHEBI:58126"/>
        <dbReference type="ChEBI" id="CHEBI:356416"/>
        <dbReference type="EC" id="4.2.1.24"/>
    </reaction>
</comment>
<proteinExistence type="inferred from homology"/>
<dbReference type="GO" id="GO:0006782">
    <property type="term" value="P:protoporphyrinogen IX biosynthetic process"/>
    <property type="evidence" value="ECO:0007669"/>
    <property type="project" value="UniProtKB-UniPathway"/>
</dbReference>
<dbReference type="Pfam" id="PF00490">
    <property type="entry name" value="ALAD"/>
    <property type="match status" value="1"/>
</dbReference>
<feature type="binding site" evidence="13">
    <location>
        <position position="148"/>
    </location>
    <ligand>
        <name>Zn(2+)</name>
        <dbReference type="ChEBI" id="CHEBI:29105"/>
        <note>catalytic</note>
    </ligand>
</feature>
<organism evidence="18 19">
    <name type="scientific">Litorilinea aerophila</name>
    <dbReference type="NCBI Taxonomy" id="1204385"/>
    <lineage>
        <taxon>Bacteria</taxon>
        <taxon>Bacillati</taxon>
        <taxon>Chloroflexota</taxon>
        <taxon>Caldilineae</taxon>
        <taxon>Caldilineales</taxon>
        <taxon>Caldilineaceae</taxon>
        <taxon>Litorilinea</taxon>
    </lineage>
</organism>
<comment type="subunit">
    <text evidence="3 15">Homooctamer.</text>
</comment>
<dbReference type="InParanoid" id="A0A540V8T5"/>
<evidence type="ECO:0000313" key="18">
    <source>
        <dbReference type="EMBL" id="TQE93189.1"/>
    </source>
</evidence>
<evidence type="ECO:0000256" key="4">
    <source>
        <dbReference type="ARBA" id="ARBA00012053"/>
    </source>
</evidence>
<dbReference type="OrthoDB" id="9805001at2"/>
<evidence type="ECO:0000256" key="10">
    <source>
        <dbReference type="ARBA" id="ARBA00047651"/>
    </source>
</evidence>
<dbReference type="PANTHER" id="PTHR11458">
    <property type="entry name" value="DELTA-AMINOLEVULINIC ACID DEHYDRATASE"/>
    <property type="match status" value="1"/>
</dbReference>
<evidence type="ECO:0000256" key="15">
    <source>
        <dbReference type="RuleBase" id="RU000515"/>
    </source>
</evidence>
<dbReference type="NCBIfam" id="NF006762">
    <property type="entry name" value="PRK09283.1"/>
    <property type="match status" value="1"/>
</dbReference>
<evidence type="ECO:0000256" key="7">
    <source>
        <dbReference type="ARBA" id="ARBA00023239"/>
    </source>
</evidence>
<gene>
    <name evidence="18" type="primary">hemB</name>
    <name evidence="18" type="ORF">FKZ61_22510</name>
</gene>
<evidence type="ECO:0000256" key="9">
    <source>
        <dbReference type="ARBA" id="ARBA00025628"/>
    </source>
</evidence>
<feature type="active site" description="Schiff-base intermediate with substrate" evidence="11">
    <location>
        <position position="290"/>
    </location>
</feature>
<evidence type="ECO:0000256" key="6">
    <source>
        <dbReference type="ARBA" id="ARBA00023133"/>
    </source>
</evidence>
<name>A0A540V8T5_9CHLR</name>
<dbReference type="RefSeq" id="WP_141612424.1">
    <property type="nucleotide sequence ID" value="NZ_VIGC02000047.1"/>
</dbReference>
<evidence type="ECO:0000256" key="14">
    <source>
        <dbReference type="PIRSR" id="PIRSR001415-5"/>
    </source>
</evidence>
<accession>A0A540V8T5</accession>
<feature type="binding site" evidence="12">
    <location>
        <position position="247"/>
    </location>
    <ligand>
        <name>5-aminolevulinate</name>
        <dbReference type="ChEBI" id="CHEBI:356416"/>
        <label>1</label>
    </ligand>
</feature>
<evidence type="ECO:0000256" key="2">
    <source>
        <dbReference type="ARBA" id="ARBA00008055"/>
    </source>
</evidence>
<evidence type="ECO:0000256" key="12">
    <source>
        <dbReference type="PIRSR" id="PIRSR001415-2"/>
    </source>
</evidence>
<dbReference type="CDD" id="cd00384">
    <property type="entry name" value="ALAD_PBGS"/>
    <property type="match status" value="1"/>
</dbReference>
<dbReference type="PRINTS" id="PR00144">
    <property type="entry name" value="DALDHYDRTASE"/>
</dbReference>
<evidence type="ECO:0000256" key="5">
    <source>
        <dbReference type="ARBA" id="ARBA00020771"/>
    </source>
</evidence>
<dbReference type="GO" id="GO:0008270">
    <property type="term" value="F:zinc ion binding"/>
    <property type="evidence" value="ECO:0007669"/>
    <property type="project" value="TreeGrafter"/>
</dbReference>
<keyword evidence="13" id="KW-0862">Zinc</keyword>
<feature type="binding site" evidence="12">
    <location>
        <position position="259"/>
    </location>
    <ligand>
        <name>5-aminolevulinate</name>
        <dbReference type="ChEBI" id="CHEBI:356416"/>
        <label>1</label>
    </ligand>
</feature>
<keyword evidence="7 15" id="KW-0456">Lyase</keyword>
<keyword evidence="14" id="KW-0460">Magnesium</keyword>
<dbReference type="SMART" id="SM01004">
    <property type="entry name" value="ALAD"/>
    <property type="match status" value="1"/>
</dbReference>
<dbReference type="AlphaFoldDB" id="A0A540V8T5"/>
<dbReference type="EC" id="4.2.1.24" evidence="4 15"/>
<comment type="pathway">
    <text evidence="1">Porphyrin-containing compound metabolism; protoporphyrin-IX biosynthesis; coproporphyrinogen-III from 5-aminolevulinate: step 1/4.</text>
</comment>
<protein>
    <recommendedName>
        <fullName evidence="5 15">Delta-aminolevulinic acid dehydratase</fullName>
        <ecNumber evidence="4 15">4.2.1.24</ecNumber>
    </recommendedName>
</protein>
<feature type="binding site" evidence="13">
    <location>
        <position position="150"/>
    </location>
    <ligand>
        <name>Zn(2+)</name>
        <dbReference type="ChEBI" id="CHEBI:29105"/>
        <note>catalytic</note>
    </ligand>
</feature>
<dbReference type="GO" id="GO:0004655">
    <property type="term" value="F:porphobilinogen synthase activity"/>
    <property type="evidence" value="ECO:0007669"/>
    <property type="project" value="UniProtKB-EC"/>
</dbReference>
<dbReference type="FunCoup" id="A0A540V8T5">
    <property type="interactions" value="503"/>
</dbReference>
<dbReference type="InterPro" id="IPR030656">
    <property type="entry name" value="ALAD_AS"/>
</dbReference>
<evidence type="ECO:0000256" key="11">
    <source>
        <dbReference type="PIRSR" id="PIRSR001415-1"/>
    </source>
</evidence>
<dbReference type="SUPFAM" id="SSF51569">
    <property type="entry name" value="Aldolase"/>
    <property type="match status" value="1"/>
</dbReference>
<comment type="similarity">
    <text evidence="2 16">Belongs to the ALAD family.</text>
</comment>
<evidence type="ECO:0000256" key="3">
    <source>
        <dbReference type="ARBA" id="ARBA00011823"/>
    </source>
</evidence>
<evidence type="ECO:0000256" key="1">
    <source>
        <dbReference type="ARBA" id="ARBA00004694"/>
    </source>
</evidence>
<reference evidence="18 19" key="1">
    <citation type="submission" date="2019-06" db="EMBL/GenBank/DDBJ databases">
        <title>Genome sequence of Litorilinea aerophila BAA-2444.</title>
        <authorList>
            <person name="Maclea K.S."/>
            <person name="Maurais E.G."/>
            <person name="Iannazzi L.C."/>
        </authorList>
    </citation>
    <scope>NUCLEOTIDE SEQUENCE [LARGE SCALE GENOMIC DNA]</scope>
    <source>
        <strain evidence="18 19">ATCC BAA-2444</strain>
    </source>
</reference>
<evidence type="ECO:0000256" key="13">
    <source>
        <dbReference type="PIRSR" id="PIRSR001415-3"/>
    </source>
</evidence>
<dbReference type="GO" id="GO:0005829">
    <property type="term" value="C:cytosol"/>
    <property type="evidence" value="ECO:0007669"/>
    <property type="project" value="TreeGrafter"/>
</dbReference>
<evidence type="ECO:0000256" key="17">
    <source>
        <dbReference type="SAM" id="MobiDB-lite"/>
    </source>
</evidence>
<feature type="active site" description="Schiff-base intermediate with substrate" evidence="11">
    <location>
        <position position="237"/>
    </location>
</feature>
<dbReference type="InterPro" id="IPR001731">
    <property type="entry name" value="ALAD"/>
</dbReference>
<feature type="binding site" evidence="12">
    <location>
        <position position="317"/>
    </location>
    <ligand>
        <name>5-aminolevulinate</name>
        <dbReference type="ChEBI" id="CHEBI:356416"/>
        <label>2</label>
    </ligand>
</feature>
<feature type="binding site" evidence="13">
    <location>
        <position position="158"/>
    </location>
    <ligand>
        <name>Zn(2+)</name>
        <dbReference type="ChEBI" id="CHEBI:29105"/>
        <note>catalytic</note>
    </ligand>
</feature>
<sequence>MIEEKSFRLSPGAQTAPTAEAGRTAVASQAPGAYRARRLRTTPGLRAMVRETHLSPDDFIYPLFVTHGQGVRRPVRSMPGVAQLSVDQAVREAEAVAREGIPAVLLFGIPAHKDPVGEENFAPDGIVQQAVRAIKAAVPELVVVTDVCLCEYTDHGHCGLLNQGDRPEARPHPHLEEGYVLNDETLPILGRVAVSHAEAGADIVAPSGMMDGMVQALRQALDEHDFSHIPIMSYAVKYASSYYGPFREAAEGAPKFGDRRTHQMDPANAREALREAALDVAEGADFLMVKPALAYLDVIHRLRTHFPQLPLVAYNVSGEYAMVKAAAANGWLDERSVVLETLTGIKRAGADLIITYHARDAVRWLSEGGIHK</sequence>
<dbReference type="FunFam" id="3.20.20.70:FF:000019">
    <property type="entry name" value="Delta-aminolevulinic acid dehydratase"/>
    <property type="match status" value="1"/>
</dbReference>
<dbReference type="PANTHER" id="PTHR11458:SF0">
    <property type="entry name" value="DELTA-AMINOLEVULINIC ACID DEHYDRATASE"/>
    <property type="match status" value="1"/>
</dbReference>
<keyword evidence="6" id="KW-0350">Heme biosynthesis</keyword>
<feature type="region of interest" description="Disordered" evidence="17">
    <location>
        <begin position="1"/>
        <end position="29"/>
    </location>
</feature>
<feature type="binding site" evidence="14">
    <location>
        <position position="275"/>
    </location>
    <ligand>
        <name>Mg(2+)</name>
        <dbReference type="ChEBI" id="CHEBI:18420"/>
    </ligand>
</feature>
<keyword evidence="19" id="KW-1185">Reference proteome</keyword>
<dbReference type="UniPathway" id="UPA00251">
    <property type="reaction ID" value="UER00318"/>
</dbReference>
<evidence type="ECO:0000256" key="16">
    <source>
        <dbReference type="RuleBase" id="RU004161"/>
    </source>
</evidence>
<keyword evidence="13" id="KW-0479">Metal-binding</keyword>
<comment type="function">
    <text evidence="9">Catalyzes an early step in the biosynthesis of tetrapyrroles. Binds two molecules of 5-aminolevulinate per subunit, each at a distinct site, and catalyzes their condensation to form porphobilinogen.</text>
</comment>
<dbReference type="Gene3D" id="3.20.20.70">
    <property type="entry name" value="Aldolase class I"/>
    <property type="match status" value="1"/>
</dbReference>
<dbReference type="PROSITE" id="PS00169">
    <property type="entry name" value="D_ALA_DEHYDRATASE"/>
    <property type="match status" value="1"/>
</dbReference>
<comment type="caution">
    <text evidence="18">The sequence shown here is derived from an EMBL/GenBank/DDBJ whole genome shotgun (WGS) entry which is preliminary data.</text>
</comment>
<dbReference type="Proteomes" id="UP000317371">
    <property type="component" value="Unassembled WGS sequence"/>
</dbReference>
<keyword evidence="8 15" id="KW-0627">Porphyrin biosynthesis</keyword>
<feature type="binding site" evidence="12">
    <location>
        <position position="356"/>
    </location>
    <ligand>
        <name>5-aminolevulinate</name>
        <dbReference type="ChEBI" id="CHEBI:356416"/>
        <label>2</label>
    </ligand>
</feature>
<dbReference type="PIRSF" id="PIRSF001415">
    <property type="entry name" value="Porphbilin_synth"/>
    <property type="match status" value="1"/>
</dbReference>
<evidence type="ECO:0000313" key="19">
    <source>
        <dbReference type="Proteomes" id="UP000317371"/>
    </source>
</evidence>
<dbReference type="EMBL" id="VIGC01000047">
    <property type="protein sequence ID" value="TQE93189.1"/>
    <property type="molecule type" value="Genomic_DNA"/>
</dbReference>
<evidence type="ECO:0000256" key="8">
    <source>
        <dbReference type="ARBA" id="ARBA00023244"/>
    </source>
</evidence>